<dbReference type="PROSITE" id="PS50928">
    <property type="entry name" value="ABC_TM1"/>
    <property type="match status" value="1"/>
</dbReference>
<name>A0ABV9FGG4_9BACL</name>
<keyword evidence="6 7" id="KW-0472">Membrane</keyword>
<organism evidence="9 10">
    <name type="scientific">Cohnella hongkongensis</name>
    <dbReference type="NCBI Taxonomy" id="178337"/>
    <lineage>
        <taxon>Bacteria</taxon>
        <taxon>Bacillati</taxon>
        <taxon>Bacillota</taxon>
        <taxon>Bacilli</taxon>
        <taxon>Bacillales</taxon>
        <taxon>Paenibacillaceae</taxon>
        <taxon>Cohnella</taxon>
    </lineage>
</organism>
<feature type="transmembrane region" description="Helical" evidence="7">
    <location>
        <begin position="145"/>
        <end position="167"/>
    </location>
</feature>
<dbReference type="Gene3D" id="1.10.3720.10">
    <property type="entry name" value="MetI-like"/>
    <property type="match status" value="1"/>
</dbReference>
<evidence type="ECO:0000259" key="8">
    <source>
        <dbReference type="PROSITE" id="PS50928"/>
    </source>
</evidence>
<evidence type="ECO:0000256" key="3">
    <source>
        <dbReference type="ARBA" id="ARBA00022475"/>
    </source>
</evidence>
<evidence type="ECO:0000313" key="9">
    <source>
        <dbReference type="EMBL" id="MFC4600158.1"/>
    </source>
</evidence>
<feature type="transmembrane region" description="Helical" evidence="7">
    <location>
        <begin position="12"/>
        <end position="34"/>
    </location>
</feature>
<proteinExistence type="predicted"/>
<dbReference type="RefSeq" id="WP_378099009.1">
    <property type="nucleotide sequence ID" value="NZ_JBHSEP010000014.1"/>
</dbReference>
<evidence type="ECO:0000256" key="5">
    <source>
        <dbReference type="ARBA" id="ARBA00022989"/>
    </source>
</evidence>
<comment type="caution">
    <text evidence="9">The sequence shown here is derived from an EMBL/GenBank/DDBJ whole genome shotgun (WGS) entry which is preliminary data.</text>
</comment>
<feature type="transmembrane region" description="Helical" evidence="7">
    <location>
        <begin position="80"/>
        <end position="99"/>
    </location>
</feature>
<accession>A0ABV9FGG4</accession>
<sequence>MPTKPRLRPLTFADVLIYAVMIVVVLICFVPFLYMLALSLSSPEAIINNKVSLFPVGLNFEAYKQILTYPNFFKAYGNTIFYTAAGTLISLFMSALFAYAMSKRFLYGHKLVMMLIVFSMFFSGGLIPTYLLISNLQLTGTVWAMLLPFAINQFNLIILINFFRAIPSEIEEAAIIDGLTYFGILQRVILPLSTPALATIGLYTAVFFWNDWFNGLIYLNTDQYPVMLYLRNIVNGTTMVGDGAGSADKSTIAMSIKSAVIITSTLPIITLYPLLQRFFVAGLTVGSVKG</sequence>
<evidence type="ECO:0000313" key="10">
    <source>
        <dbReference type="Proteomes" id="UP001596028"/>
    </source>
</evidence>
<evidence type="ECO:0000256" key="7">
    <source>
        <dbReference type="SAM" id="Phobius"/>
    </source>
</evidence>
<dbReference type="InterPro" id="IPR035906">
    <property type="entry name" value="MetI-like_sf"/>
</dbReference>
<feature type="domain" description="ABC transmembrane type-1" evidence="8">
    <location>
        <begin position="76"/>
        <end position="273"/>
    </location>
</feature>
<reference evidence="10" key="1">
    <citation type="journal article" date="2019" name="Int. J. Syst. Evol. Microbiol.">
        <title>The Global Catalogue of Microorganisms (GCM) 10K type strain sequencing project: providing services to taxonomists for standard genome sequencing and annotation.</title>
        <authorList>
            <consortium name="The Broad Institute Genomics Platform"/>
            <consortium name="The Broad Institute Genome Sequencing Center for Infectious Disease"/>
            <person name="Wu L."/>
            <person name="Ma J."/>
        </authorList>
    </citation>
    <scope>NUCLEOTIDE SEQUENCE [LARGE SCALE GENOMIC DNA]</scope>
    <source>
        <strain evidence="10">CCUG 49571</strain>
    </source>
</reference>
<keyword evidence="5 7" id="KW-1133">Transmembrane helix</keyword>
<evidence type="ECO:0000256" key="4">
    <source>
        <dbReference type="ARBA" id="ARBA00022692"/>
    </source>
</evidence>
<protein>
    <submittedName>
        <fullName evidence="9">Carbohydrate ABC transporter permease</fullName>
    </submittedName>
</protein>
<evidence type="ECO:0000256" key="6">
    <source>
        <dbReference type="ARBA" id="ARBA00023136"/>
    </source>
</evidence>
<keyword evidence="4 7" id="KW-0812">Transmembrane</keyword>
<feature type="transmembrane region" description="Helical" evidence="7">
    <location>
        <begin position="252"/>
        <end position="275"/>
    </location>
</feature>
<keyword evidence="10" id="KW-1185">Reference proteome</keyword>
<evidence type="ECO:0000256" key="2">
    <source>
        <dbReference type="ARBA" id="ARBA00022448"/>
    </source>
</evidence>
<keyword evidence="2" id="KW-0813">Transport</keyword>
<gene>
    <name evidence="9" type="ORF">ACFO3S_18065</name>
</gene>
<comment type="subcellular location">
    <subcellularLocation>
        <location evidence="1">Cell membrane</location>
        <topology evidence="1">Multi-pass membrane protein</topology>
    </subcellularLocation>
</comment>
<dbReference type="Proteomes" id="UP001596028">
    <property type="component" value="Unassembled WGS sequence"/>
</dbReference>
<dbReference type="PANTHER" id="PTHR43744:SF9">
    <property type="entry name" value="POLYGALACTURONAN_RHAMNOGALACTURONAN TRANSPORT SYSTEM PERMEASE PROTEIN YTCP"/>
    <property type="match status" value="1"/>
</dbReference>
<keyword evidence="3" id="KW-1003">Cell membrane</keyword>
<evidence type="ECO:0000256" key="1">
    <source>
        <dbReference type="ARBA" id="ARBA00004651"/>
    </source>
</evidence>
<dbReference type="SUPFAM" id="SSF161098">
    <property type="entry name" value="MetI-like"/>
    <property type="match status" value="1"/>
</dbReference>
<dbReference type="EMBL" id="JBHSEP010000014">
    <property type="protein sequence ID" value="MFC4600158.1"/>
    <property type="molecule type" value="Genomic_DNA"/>
</dbReference>
<dbReference type="CDD" id="cd06261">
    <property type="entry name" value="TM_PBP2"/>
    <property type="match status" value="1"/>
</dbReference>
<dbReference type="InterPro" id="IPR000515">
    <property type="entry name" value="MetI-like"/>
</dbReference>
<feature type="transmembrane region" description="Helical" evidence="7">
    <location>
        <begin position="111"/>
        <end position="133"/>
    </location>
</feature>
<dbReference type="PANTHER" id="PTHR43744">
    <property type="entry name" value="ABC TRANSPORTER PERMEASE PROTEIN MG189-RELATED-RELATED"/>
    <property type="match status" value="1"/>
</dbReference>
<feature type="transmembrane region" description="Helical" evidence="7">
    <location>
        <begin position="188"/>
        <end position="209"/>
    </location>
</feature>